<dbReference type="EMBL" id="CP002049">
    <property type="protein sequence ID" value="ADI15687.1"/>
    <property type="molecule type" value="Genomic_DNA"/>
</dbReference>
<evidence type="ECO:0000313" key="1">
    <source>
        <dbReference type="EMBL" id="ADI15687.1"/>
    </source>
</evidence>
<reference evidence="2" key="1">
    <citation type="submission" date="2010-05" db="EMBL/GenBank/DDBJ databases">
        <title>The complete genome of Truepera radiovictris DSM 17093.</title>
        <authorList>
            <consortium name="US DOE Joint Genome Institute (JGI-PGF)"/>
            <person name="Lucas S."/>
            <person name="Copeland A."/>
            <person name="Lapidus A."/>
            <person name="Glavina del Rio T."/>
            <person name="Dalin E."/>
            <person name="Tice H."/>
            <person name="Bruce D."/>
            <person name="Goodwin L."/>
            <person name="Pitluck S."/>
            <person name="Kyrpides N."/>
            <person name="Mavromatis K."/>
            <person name="Ovchinnikova G."/>
            <person name="Munk A.C."/>
            <person name="Detter J.C."/>
            <person name="Han C."/>
            <person name="Tapia R."/>
            <person name="Land M."/>
            <person name="Hauser L."/>
            <person name="Markowitz V."/>
            <person name="Cheng J.-F."/>
            <person name="Hugenholtz P."/>
            <person name="Woyke T."/>
            <person name="Wu D."/>
            <person name="Tindall B."/>
            <person name="Pomrenke H.G."/>
            <person name="Brambilla E."/>
            <person name="Klenk H.-P."/>
            <person name="Eisen J.A."/>
        </authorList>
    </citation>
    <scope>NUCLEOTIDE SEQUENCE [LARGE SCALE GENOMIC DNA]</scope>
    <source>
        <strain evidence="2">DSM 17093 / CIP 108686 / LMG 22925 / RQ-24</strain>
    </source>
</reference>
<gene>
    <name evidence="1" type="ordered locus">Trad_2581</name>
</gene>
<keyword evidence="2" id="KW-1185">Reference proteome</keyword>
<dbReference type="AlphaFoldDB" id="D7CTZ0"/>
<proteinExistence type="predicted"/>
<dbReference type="KEGG" id="tra:Trad_2581"/>
<organism evidence="1 2">
    <name type="scientific">Truepera radiovictrix (strain DSM 17093 / CIP 108686 / LMG 22925 / RQ-24)</name>
    <dbReference type="NCBI Taxonomy" id="649638"/>
    <lineage>
        <taxon>Bacteria</taxon>
        <taxon>Thermotogati</taxon>
        <taxon>Deinococcota</taxon>
        <taxon>Deinococci</taxon>
        <taxon>Trueperales</taxon>
        <taxon>Trueperaceae</taxon>
        <taxon>Truepera</taxon>
    </lineage>
</organism>
<evidence type="ECO:0000313" key="2">
    <source>
        <dbReference type="Proteomes" id="UP000000379"/>
    </source>
</evidence>
<name>D7CTZ0_TRURR</name>
<dbReference type="Proteomes" id="UP000000379">
    <property type="component" value="Chromosome"/>
</dbReference>
<sequence length="48" mass="5725">MLSHTSFTLLASNHIAELQRHAKSQRLARTAYPDRERTPRVLWHWANR</sequence>
<protein>
    <submittedName>
        <fullName evidence="1">Uncharacterized protein</fullName>
    </submittedName>
</protein>
<reference evidence="1 2" key="2">
    <citation type="journal article" date="2011" name="Stand. Genomic Sci.">
        <title>Complete genome sequence of Truepera radiovictrix type strain (RQ-24).</title>
        <authorList>
            <person name="Ivanova N."/>
            <person name="Rohde C."/>
            <person name="Munk C."/>
            <person name="Nolan M."/>
            <person name="Lucas S."/>
            <person name="Del Rio T.G."/>
            <person name="Tice H."/>
            <person name="Deshpande S."/>
            <person name="Cheng J.F."/>
            <person name="Tapia R."/>
            <person name="Han C."/>
            <person name="Goodwin L."/>
            <person name="Pitluck S."/>
            <person name="Liolios K."/>
            <person name="Mavromatis K."/>
            <person name="Mikhailova N."/>
            <person name="Pati A."/>
            <person name="Chen A."/>
            <person name="Palaniappan K."/>
            <person name="Land M."/>
            <person name="Hauser L."/>
            <person name="Chang Y.J."/>
            <person name="Jeffries C.D."/>
            <person name="Brambilla E."/>
            <person name="Rohde M."/>
            <person name="Goker M."/>
            <person name="Tindall B.J."/>
            <person name="Woyke T."/>
            <person name="Bristow J."/>
            <person name="Eisen J.A."/>
            <person name="Markowitz V."/>
            <person name="Hugenholtz P."/>
            <person name="Kyrpides N.C."/>
            <person name="Klenk H.P."/>
            <person name="Lapidus A."/>
        </authorList>
    </citation>
    <scope>NUCLEOTIDE SEQUENCE [LARGE SCALE GENOMIC DNA]</scope>
    <source>
        <strain evidence="2">DSM 17093 / CIP 108686 / LMG 22925 / RQ-24</strain>
    </source>
</reference>
<dbReference type="HOGENOM" id="CLU_3159055_0_0_0"/>
<accession>D7CTZ0</accession>
<dbReference type="RefSeq" id="WP_013179048.1">
    <property type="nucleotide sequence ID" value="NC_014221.1"/>
</dbReference>